<evidence type="ECO:0000256" key="3">
    <source>
        <dbReference type="ARBA" id="ARBA00022771"/>
    </source>
</evidence>
<dbReference type="Gene3D" id="1.10.30.50">
    <property type="match status" value="1"/>
</dbReference>
<dbReference type="PROSITE" id="PS51192">
    <property type="entry name" value="HELICASE_ATP_BIND_1"/>
    <property type="match status" value="1"/>
</dbReference>
<dbReference type="GO" id="GO:0043596">
    <property type="term" value="C:nuclear replication fork"/>
    <property type="evidence" value="ECO:0007669"/>
    <property type="project" value="TreeGrafter"/>
</dbReference>
<reference evidence="13" key="1">
    <citation type="submission" date="2012-12" db="EMBL/GenBank/DDBJ databases">
        <authorList>
            <person name="Hellsten U."/>
            <person name="Grimwood J."/>
            <person name="Chapman J.A."/>
            <person name="Shapiro H."/>
            <person name="Aerts A."/>
            <person name="Otillar R.P."/>
            <person name="Terry A.Y."/>
            <person name="Boore J.L."/>
            <person name="Simakov O."/>
            <person name="Marletaz F."/>
            <person name="Cho S.-J."/>
            <person name="Edsinger-Gonzales E."/>
            <person name="Havlak P."/>
            <person name="Kuo D.-H."/>
            <person name="Larsson T."/>
            <person name="Lv J."/>
            <person name="Arendt D."/>
            <person name="Savage R."/>
            <person name="Osoegawa K."/>
            <person name="de Jong P."/>
            <person name="Lindberg D.R."/>
            <person name="Seaver E.C."/>
            <person name="Weisblat D.A."/>
            <person name="Putnam N.H."/>
            <person name="Grigoriev I.V."/>
            <person name="Rokhsar D.S."/>
        </authorList>
    </citation>
    <scope>NUCLEOTIDE SEQUENCE</scope>
    <source>
        <strain evidence="13">I ESC-2004</strain>
    </source>
</reference>
<dbReference type="SMART" id="SM00507">
    <property type="entry name" value="HNHc"/>
    <property type="match status" value="1"/>
</dbReference>
<feature type="domain" description="Helicase C-terminal" evidence="10">
    <location>
        <begin position="305"/>
        <end position="461"/>
    </location>
</feature>
<dbReference type="PROSITE" id="PS51194">
    <property type="entry name" value="HELICASE_CTER"/>
    <property type="match status" value="1"/>
</dbReference>
<dbReference type="InterPro" id="IPR036443">
    <property type="entry name" value="Znf_RanBP2_sf"/>
</dbReference>
<dbReference type="GO" id="GO:0008270">
    <property type="term" value="F:zinc ion binding"/>
    <property type="evidence" value="ECO:0007669"/>
    <property type="project" value="UniProtKB-KW"/>
</dbReference>
<evidence type="ECO:0000259" key="10">
    <source>
        <dbReference type="PROSITE" id="PS51194"/>
    </source>
</evidence>
<keyword evidence="6" id="KW-0862">Zinc</keyword>
<keyword evidence="13" id="KW-1185">Reference proteome</keyword>
<evidence type="ECO:0000256" key="1">
    <source>
        <dbReference type="ARBA" id="ARBA00022723"/>
    </source>
</evidence>
<dbReference type="Pfam" id="PF00176">
    <property type="entry name" value="SNF2-rel_dom"/>
    <property type="match status" value="1"/>
</dbReference>
<evidence type="ECO:0000256" key="7">
    <source>
        <dbReference type="ARBA" id="ARBA00022840"/>
    </source>
</evidence>
<dbReference type="GO" id="GO:0003676">
    <property type="term" value="F:nucleic acid binding"/>
    <property type="evidence" value="ECO:0007669"/>
    <property type="project" value="InterPro"/>
</dbReference>
<dbReference type="FunFam" id="3.40.50.10810:FF:000044">
    <property type="entry name" value="Chromatin remodeling factor18"/>
    <property type="match status" value="1"/>
</dbReference>
<protein>
    <recommendedName>
        <fullName evidence="14">DNA annealing helicase and endonuclease ZRANB3</fullName>
    </recommendedName>
</protein>
<dbReference type="SMART" id="SM00490">
    <property type="entry name" value="HELICc"/>
    <property type="match status" value="1"/>
</dbReference>
<gene>
    <name evidence="11" type="ORF">CAPTEDRAFT_113875</name>
</gene>
<dbReference type="Gene3D" id="2.30.30.380">
    <property type="entry name" value="Zn-finger domain of Sec23/24"/>
    <property type="match status" value="1"/>
</dbReference>
<dbReference type="PANTHER" id="PTHR45766">
    <property type="entry name" value="DNA ANNEALING HELICASE AND ENDONUCLEASE ZRANB3 FAMILY MEMBER"/>
    <property type="match status" value="1"/>
</dbReference>
<dbReference type="InterPro" id="IPR027417">
    <property type="entry name" value="P-loop_NTPase"/>
</dbReference>
<dbReference type="STRING" id="283909.R7T9Q8"/>
<dbReference type="InterPro" id="IPR014001">
    <property type="entry name" value="Helicase_ATP-bd"/>
</dbReference>
<dbReference type="Gene3D" id="3.40.50.10810">
    <property type="entry name" value="Tandem AAA-ATPase domain"/>
    <property type="match status" value="1"/>
</dbReference>
<dbReference type="GO" id="GO:0005524">
    <property type="term" value="F:ATP binding"/>
    <property type="evidence" value="ECO:0007669"/>
    <property type="project" value="UniProtKB-KW"/>
</dbReference>
<keyword evidence="7" id="KW-0067">ATP-binding</keyword>
<dbReference type="GO" id="GO:0004386">
    <property type="term" value="F:helicase activity"/>
    <property type="evidence" value="ECO:0007669"/>
    <property type="project" value="UniProtKB-KW"/>
</dbReference>
<dbReference type="GO" id="GO:0006281">
    <property type="term" value="P:DNA repair"/>
    <property type="evidence" value="ECO:0007669"/>
    <property type="project" value="TreeGrafter"/>
</dbReference>
<evidence type="ECO:0000259" key="9">
    <source>
        <dbReference type="PROSITE" id="PS51192"/>
    </source>
</evidence>
<dbReference type="Pfam" id="PF00271">
    <property type="entry name" value="Helicase_C"/>
    <property type="match status" value="1"/>
</dbReference>
<dbReference type="InterPro" id="IPR001650">
    <property type="entry name" value="Helicase_C-like"/>
</dbReference>
<dbReference type="SUPFAM" id="SSF52540">
    <property type="entry name" value="P-loop containing nucleoside triphosphate hydrolases"/>
    <property type="match status" value="2"/>
</dbReference>
<reference evidence="11 13" key="2">
    <citation type="journal article" date="2013" name="Nature">
        <title>Insights into bilaterian evolution from three spiralian genomes.</title>
        <authorList>
            <person name="Simakov O."/>
            <person name="Marletaz F."/>
            <person name="Cho S.J."/>
            <person name="Edsinger-Gonzales E."/>
            <person name="Havlak P."/>
            <person name="Hellsten U."/>
            <person name="Kuo D.H."/>
            <person name="Larsson T."/>
            <person name="Lv J."/>
            <person name="Arendt D."/>
            <person name="Savage R."/>
            <person name="Osoegawa K."/>
            <person name="de Jong P."/>
            <person name="Grimwood J."/>
            <person name="Chapman J.A."/>
            <person name="Shapiro H."/>
            <person name="Aerts A."/>
            <person name="Otillar R.P."/>
            <person name="Terry A.Y."/>
            <person name="Boore J.L."/>
            <person name="Grigoriev I.V."/>
            <person name="Lindberg D.R."/>
            <person name="Seaver E.C."/>
            <person name="Weisblat D.A."/>
            <person name="Putnam N.H."/>
            <person name="Rokhsar D.S."/>
        </authorList>
    </citation>
    <scope>NUCLEOTIDE SEQUENCE</scope>
    <source>
        <strain evidence="11 13">I ESC-2004</strain>
    </source>
</reference>
<dbReference type="SUPFAM" id="SSF90209">
    <property type="entry name" value="Ran binding protein zinc finger-like"/>
    <property type="match status" value="1"/>
</dbReference>
<dbReference type="InterPro" id="IPR003615">
    <property type="entry name" value="HNH_nuc"/>
</dbReference>
<keyword evidence="4" id="KW-0378">Hydrolase</keyword>
<sequence>MENRLSYLPSRLRGRLMAFQKEGVVFALKNAGRCLIADEMGLGKTLQALSAAYFFRNEWPLLIIVPSSIRYSWIEEIEKWLPEINPRDINLVMSGMDVGNIPTARISIVTYGLIRHPACKLVREALVKQKFQVLILDESHMIKNRKSAGTKFLVPLLRNAKRKFLLTGTPALSRPEELFPQLEALDPKRFNNWNKFAQRYCDAHVQKFGRISRYITSGVSNAEELHSVLTTSLMIRRLKSAVLTQLPPKQRQKIPFDLKDSELKKVLNCACSNSTWTRVEPRFFVFENHFLFAVNFILISLQLGPVKDYVKMMCESCSEKMIVFAHHIMMLDSVCQTLIENKIQFIRIDGSTCQQDRPHFVRQFQVDPSIRIAVLSMKAAGVGLTLTAANVVIFAELDWTPGHMEQCEDRAHRIGQKSNVNVHYLVANGTVDSYMWSALCRKTTVVTTTLNGCTKTLEAEFGDGNAVQCLSNAEAYDPEKLKTNDSMEFFPTTQSQTVRIYSDENSEFRTNRCKPTKYTDESFNATLDNDRIEISLEDTVESPQLKESDIVETPKLKRKRRRKLIVPNEESPPAAKPPSDKWSCCVCTFLNHDVLPYCEICTTPKSKVRKTDSDISTSVLLTSQEDNEVVLLSSQEEDNSVSSSTQEDTASSLPSQEEYTASSLSSQQEDTASLLPCQQEDTASLLPFNVYKEGFRFCCSLYTSRVHLFDINGKCLQMNFVPMDITMKNLSELPDTLLHPTNFRHLTVFMKQWNSLSVAKQRMVIRHGEPFLNPVLLYEEQLKGGRKLTNQRYLTKANLASAAAEKAKSVNGTLRLISRSSPKQSKKAEKCDDTLRPSQMSKHEFVKAIQEADESRLNNMEGYVQAVNAQGVPLCINCHKEFPSNQVSASALRSHAWQTRLCSVSCTEQYWLKSSREYGRKAVYDAEHGQCQLCGIEAHQFFTNLNMIHDRKKRAEMIQNSKFNQLHQRTKQKMVVDPQAGQFWQVDHILPVVDGGGQCDLDNLRTLCSVCHNKVTSDWMKERTKEKRRMHAGDITAFFKRS</sequence>
<evidence type="ECO:0008006" key="14">
    <source>
        <dbReference type="Google" id="ProtNLM"/>
    </source>
</evidence>
<organism evidence="11">
    <name type="scientific">Capitella teleta</name>
    <name type="common">Polychaete worm</name>
    <dbReference type="NCBI Taxonomy" id="283909"/>
    <lineage>
        <taxon>Eukaryota</taxon>
        <taxon>Metazoa</taxon>
        <taxon>Spiralia</taxon>
        <taxon>Lophotrochozoa</taxon>
        <taxon>Annelida</taxon>
        <taxon>Polychaeta</taxon>
        <taxon>Sedentaria</taxon>
        <taxon>Scolecida</taxon>
        <taxon>Capitellidae</taxon>
        <taxon>Capitella</taxon>
    </lineage>
</organism>
<evidence type="ECO:0000313" key="11">
    <source>
        <dbReference type="EMBL" id="ELT88125.1"/>
    </source>
</evidence>
<feature type="region of interest" description="Disordered" evidence="8">
    <location>
        <begin position="634"/>
        <end position="665"/>
    </location>
</feature>
<dbReference type="Pfam" id="PF01844">
    <property type="entry name" value="HNH"/>
    <property type="match status" value="1"/>
</dbReference>
<dbReference type="HOGENOM" id="CLU_004251_0_0_1"/>
<dbReference type="CDD" id="cd00085">
    <property type="entry name" value="HNHc"/>
    <property type="match status" value="1"/>
</dbReference>
<evidence type="ECO:0000256" key="8">
    <source>
        <dbReference type="SAM" id="MobiDB-lite"/>
    </source>
</evidence>
<evidence type="ECO:0000256" key="5">
    <source>
        <dbReference type="ARBA" id="ARBA00022806"/>
    </source>
</evidence>
<feature type="domain" description="Helicase ATP-binding" evidence="9">
    <location>
        <begin position="25"/>
        <end position="188"/>
    </location>
</feature>
<dbReference type="InterPro" id="IPR001876">
    <property type="entry name" value="Znf_RanBP2"/>
</dbReference>
<keyword evidence="2" id="KW-0547">Nucleotide-binding</keyword>
<feature type="region of interest" description="Disordered" evidence="8">
    <location>
        <begin position="560"/>
        <end position="580"/>
    </location>
</feature>
<dbReference type="EnsemblMetazoa" id="CapteT113875">
    <property type="protein sequence ID" value="CapteP113875"/>
    <property type="gene ID" value="CapteG113875"/>
</dbReference>
<dbReference type="InterPro" id="IPR000330">
    <property type="entry name" value="SNF2_N"/>
</dbReference>
<reference evidence="12" key="3">
    <citation type="submission" date="2015-06" db="UniProtKB">
        <authorList>
            <consortium name="EnsemblMetazoa"/>
        </authorList>
    </citation>
    <scope>IDENTIFICATION</scope>
</reference>
<dbReference type="OMA" id="WRKVVLH"/>
<accession>R7T9Q8</accession>
<evidence type="ECO:0000313" key="13">
    <source>
        <dbReference type="Proteomes" id="UP000014760"/>
    </source>
</evidence>
<evidence type="ECO:0000256" key="2">
    <source>
        <dbReference type="ARBA" id="ARBA00022741"/>
    </source>
</evidence>
<keyword evidence="5" id="KW-0347">Helicase</keyword>
<dbReference type="Gene3D" id="3.40.50.300">
    <property type="entry name" value="P-loop containing nucleotide triphosphate hydrolases"/>
    <property type="match status" value="1"/>
</dbReference>
<dbReference type="InterPro" id="IPR038718">
    <property type="entry name" value="SNF2-like_sf"/>
</dbReference>
<dbReference type="SMART" id="SM00547">
    <property type="entry name" value="ZnF_RBZ"/>
    <property type="match status" value="1"/>
</dbReference>
<keyword evidence="1" id="KW-0479">Metal-binding</keyword>
<dbReference type="InterPro" id="IPR049730">
    <property type="entry name" value="SNF2/RAD54-like_C"/>
</dbReference>
<dbReference type="AlphaFoldDB" id="R7T9Q8"/>
<dbReference type="GO" id="GO:0016787">
    <property type="term" value="F:hydrolase activity"/>
    <property type="evidence" value="ECO:0007669"/>
    <property type="project" value="UniProtKB-KW"/>
</dbReference>
<dbReference type="CDD" id="cd18793">
    <property type="entry name" value="SF2_C_SNF"/>
    <property type="match status" value="1"/>
</dbReference>
<dbReference type="CDD" id="cd18010">
    <property type="entry name" value="DEXHc_HARP_SMARCAL1"/>
    <property type="match status" value="1"/>
</dbReference>
<proteinExistence type="predicted"/>
<dbReference type="PANTHER" id="PTHR45766:SF3">
    <property type="entry name" value="DNA ANNEALING HELICASE AND ENDONUCLEASE ZRANB3"/>
    <property type="match status" value="1"/>
</dbReference>
<dbReference type="InterPro" id="IPR002711">
    <property type="entry name" value="HNH"/>
</dbReference>
<dbReference type="OrthoDB" id="2801544at2759"/>
<name>R7T9Q8_CAPTE</name>
<dbReference type="GO" id="GO:0031297">
    <property type="term" value="P:replication fork processing"/>
    <property type="evidence" value="ECO:0007669"/>
    <property type="project" value="TreeGrafter"/>
</dbReference>
<dbReference type="GO" id="GO:0004520">
    <property type="term" value="F:DNA endonuclease activity"/>
    <property type="evidence" value="ECO:0007669"/>
    <property type="project" value="TreeGrafter"/>
</dbReference>
<dbReference type="PROSITE" id="PS01358">
    <property type="entry name" value="ZF_RANBP2_1"/>
    <property type="match status" value="1"/>
</dbReference>
<dbReference type="EMBL" id="AMQN01015504">
    <property type="status" value="NOT_ANNOTATED_CDS"/>
    <property type="molecule type" value="Genomic_DNA"/>
</dbReference>
<dbReference type="EMBL" id="KB311970">
    <property type="protein sequence ID" value="ELT88125.1"/>
    <property type="molecule type" value="Genomic_DNA"/>
</dbReference>
<keyword evidence="3" id="KW-0863">Zinc-finger</keyword>
<feature type="compositionally biased region" description="Polar residues" evidence="8">
    <location>
        <begin position="645"/>
        <end position="665"/>
    </location>
</feature>
<dbReference type="Proteomes" id="UP000014760">
    <property type="component" value="Unassembled WGS sequence"/>
</dbReference>
<evidence type="ECO:0000256" key="4">
    <source>
        <dbReference type="ARBA" id="ARBA00022801"/>
    </source>
</evidence>
<dbReference type="SMART" id="SM00487">
    <property type="entry name" value="DEXDc"/>
    <property type="match status" value="1"/>
</dbReference>
<evidence type="ECO:0000313" key="12">
    <source>
        <dbReference type="EnsemblMetazoa" id="CapteP113875"/>
    </source>
</evidence>
<evidence type="ECO:0000256" key="6">
    <source>
        <dbReference type="ARBA" id="ARBA00022833"/>
    </source>
</evidence>